<accession>A0ABS7R089</accession>
<evidence type="ECO:0000256" key="6">
    <source>
        <dbReference type="ARBA" id="ARBA00023136"/>
    </source>
</evidence>
<dbReference type="InterPro" id="IPR037185">
    <property type="entry name" value="EmrE-like"/>
</dbReference>
<comment type="subcellular location">
    <subcellularLocation>
        <location evidence="1 7">Cell membrane</location>
        <topology evidence="1 7">Multi-pass membrane protein</topology>
    </subcellularLocation>
</comment>
<keyword evidence="10" id="KW-1185">Reference proteome</keyword>
<dbReference type="Gene3D" id="1.10.3730.20">
    <property type="match status" value="1"/>
</dbReference>
<dbReference type="Pfam" id="PF00893">
    <property type="entry name" value="Multi_Drug_Res"/>
    <property type="match status" value="1"/>
</dbReference>
<dbReference type="Proteomes" id="UP001198565">
    <property type="component" value="Unassembled WGS sequence"/>
</dbReference>
<feature type="transmembrane region" description="Helical" evidence="8">
    <location>
        <begin position="84"/>
        <end position="103"/>
    </location>
</feature>
<dbReference type="SUPFAM" id="SSF103481">
    <property type="entry name" value="Multidrug resistance efflux transporter EmrE"/>
    <property type="match status" value="1"/>
</dbReference>
<evidence type="ECO:0000256" key="4">
    <source>
        <dbReference type="ARBA" id="ARBA00022692"/>
    </source>
</evidence>
<comment type="similarity">
    <text evidence="7">Belongs to the drug/metabolite transporter (DMT) superfamily. Small multidrug resistance (SMR) (TC 2.A.7.1) family.</text>
</comment>
<dbReference type="PANTHER" id="PTHR30561:SF1">
    <property type="entry name" value="MULTIDRUG TRANSPORTER EMRE"/>
    <property type="match status" value="1"/>
</dbReference>
<dbReference type="RefSeq" id="WP_222980191.1">
    <property type="nucleotide sequence ID" value="NZ_JAINVZ010000016.1"/>
</dbReference>
<evidence type="ECO:0000256" key="8">
    <source>
        <dbReference type="SAM" id="Phobius"/>
    </source>
</evidence>
<evidence type="ECO:0000256" key="7">
    <source>
        <dbReference type="RuleBase" id="RU003942"/>
    </source>
</evidence>
<evidence type="ECO:0000256" key="1">
    <source>
        <dbReference type="ARBA" id="ARBA00004651"/>
    </source>
</evidence>
<reference evidence="9 10" key="1">
    <citation type="submission" date="2021-08" db="EMBL/GenBank/DDBJ databases">
        <title>Streptomyces sp. PTM05 isolated from lichen.</title>
        <authorList>
            <person name="Somphong A."/>
            <person name="Phongsopitanun W."/>
            <person name="Tanasupawat S."/>
        </authorList>
    </citation>
    <scope>NUCLEOTIDE SEQUENCE [LARGE SCALE GENOMIC DNA]</scope>
    <source>
        <strain evidence="9 10">Ptm05</strain>
    </source>
</reference>
<dbReference type="InterPro" id="IPR000390">
    <property type="entry name" value="Small_drug/metabolite_transptr"/>
</dbReference>
<name>A0ABS7R089_9ACTN</name>
<evidence type="ECO:0000313" key="9">
    <source>
        <dbReference type="EMBL" id="MBY8887444.1"/>
    </source>
</evidence>
<comment type="caution">
    <text evidence="9">The sequence shown here is derived from an EMBL/GenBank/DDBJ whole genome shotgun (WGS) entry which is preliminary data.</text>
</comment>
<keyword evidence="4 7" id="KW-0812">Transmembrane</keyword>
<dbReference type="InterPro" id="IPR045324">
    <property type="entry name" value="Small_multidrug_res"/>
</dbReference>
<dbReference type="PANTHER" id="PTHR30561">
    <property type="entry name" value="SMR FAMILY PROTON-DEPENDENT DRUG EFFLUX TRANSPORTER SUGE"/>
    <property type="match status" value="1"/>
</dbReference>
<feature type="transmembrane region" description="Helical" evidence="8">
    <location>
        <begin position="26"/>
        <end position="46"/>
    </location>
</feature>
<keyword evidence="6 8" id="KW-0472">Membrane</keyword>
<organism evidence="9 10">
    <name type="scientific">Streptantibioticus parmotrematis</name>
    <dbReference type="NCBI Taxonomy" id="2873249"/>
    <lineage>
        <taxon>Bacteria</taxon>
        <taxon>Bacillati</taxon>
        <taxon>Actinomycetota</taxon>
        <taxon>Actinomycetes</taxon>
        <taxon>Kitasatosporales</taxon>
        <taxon>Streptomycetaceae</taxon>
        <taxon>Streptantibioticus</taxon>
    </lineage>
</organism>
<keyword evidence="5 8" id="KW-1133">Transmembrane helix</keyword>
<protein>
    <submittedName>
        <fullName evidence="9">Multidrug efflux SMR transporter</fullName>
    </submittedName>
</protein>
<evidence type="ECO:0000256" key="3">
    <source>
        <dbReference type="ARBA" id="ARBA00022475"/>
    </source>
</evidence>
<evidence type="ECO:0000256" key="2">
    <source>
        <dbReference type="ARBA" id="ARBA00022448"/>
    </source>
</evidence>
<dbReference type="EMBL" id="JAINVZ010000016">
    <property type="protein sequence ID" value="MBY8887444.1"/>
    <property type="molecule type" value="Genomic_DNA"/>
</dbReference>
<sequence length="108" mass="10996">MPYVTLAGAILSEVLATTALKYTDGFSRLWPSTATAAGYVLSFYLLSVTLRTMEIGTVYAIWSAVGTAVIAGIGMAFLGESVSAVKLLGVALVIAGVVVLNLGGASHG</sequence>
<gene>
    <name evidence="9" type="ORF">K7472_21760</name>
</gene>
<proteinExistence type="inferred from homology"/>
<keyword evidence="3" id="KW-1003">Cell membrane</keyword>
<evidence type="ECO:0000313" key="10">
    <source>
        <dbReference type="Proteomes" id="UP001198565"/>
    </source>
</evidence>
<keyword evidence="2" id="KW-0813">Transport</keyword>
<evidence type="ECO:0000256" key="5">
    <source>
        <dbReference type="ARBA" id="ARBA00022989"/>
    </source>
</evidence>
<feature type="transmembrane region" description="Helical" evidence="8">
    <location>
        <begin position="58"/>
        <end position="78"/>
    </location>
</feature>